<evidence type="ECO:0000256" key="8">
    <source>
        <dbReference type="RuleBase" id="RU000441"/>
    </source>
</evidence>
<keyword evidence="9" id="KW-0472">Membrane</keyword>
<reference evidence="10 11" key="1">
    <citation type="submission" date="2019-10" db="EMBL/GenBank/DDBJ databases">
        <title>Sequencing and Assembly of Multiple Reported Metal-Biooxidizing Members of the Extremely Thermoacidophilic Archaeal Family Sulfolobaceae.</title>
        <authorList>
            <person name="Counts J.A."/>
            <person name="Kelly R.M."/>
        </authorList>
    </citation>
    <scope>NUCLEOTIDE SEQUENCE [LARGE SCALE GENOMIC DNA]</scope>
    <source>
        <strain evidence="10 11">DSM 6482</strain>
    </source>
</reference>
<evidence type="ECO:0000256" key="1">
    <source>
        <dbReference type="ARBA" id="ARBA00005163"/>
    </source>
</evidence>
<dbReference type="CDD" id="cd06118">
    <property type="entry name" value="citrate_synt_like_1"/>
    <property type="match status" value="1"/>
</dbReference>
<dbReference type="OrthoDB" id="21302at2157"/>
<name>A0A6A9QVB8_SULME</name>
<dbReference type="NCBIfam" id="TIGR01800">
    <property type="entry name" value="cit_synth_II"/>
    <property type="match status" value="1"/>
</dbReference>
<dbReference type="GO" id="GO:0005737">
    <property type="term" value="C:cytoplasm"/>
    <property type="evidence" value="ECO:0007669"/>
    <property type="project" value="InterPro"/>
</dbReference>
<gene>
    <name evidence="10" type="ORF">GC250_06085</name>
</gene>
<feature type="transmembrane region" description="Helical" evidence="9">
    <location>
        <begin position="311"/>
        <end position="334"/>
    </location>
</feature>
<keyword evidence="4 6" id="KW-0808">Transferase</keyword>
<evidence type="ECO:0000256" key="9">
    <source>
        <dbReference type="SAM" id="Phobius"/>
    </source>
</evidence>
<dbReference type="InterPro" id="IPR011278">
    <property type="entry name" value="2-MeCitrate/Citrate_synth_II"/>
</dbReference>
<dbReference type="EMBL" id="WGGD01000005">
    <property type="protein sequence ID" value="MUN29012.1"/>
    <property type="molecule type" value="Genomic_DNA"/>
</dbReference>
<dbReference type="NCBIfam" id="NF010640">
    <property type="entry name" value="PRK14037.1"/>
    <property type="match status" value="1"/>
</dbReference>
<dbReference type="InterPro" id="IPR002020">
    <property type="entry name" value="Citrate_synthase"/>
</dbReference>
<evidence type="ECO:0000313" key="11">
    <source>
        <dbReference type="Proteomes" id="UP000470772"/>
    </source>
</evidence>
<dbReference type="PANTHER" id="PTHR11739:SF4">
    <property type="entry name" value="CITRATE SYNTHASE, PEROXISOMAL"/>
    <property type="match status" value="1"/>
</dbReference>
<proteinExistence type="inferred from homology"/>
<dbReference type="InterPro" id="IPR016143">
    <property type="entry name" value="Citrate_synth-like_sm_a-sub"/>
</dbReference>
<comment type="pathway">
    <text evidence="1">Carbohydrate metabolism; tricarboxylic acid cycle.</text>
</comment>
<evidence type="ECO:0000256" key="5">
    <source>
        <dbReference type="ARBA" id="ARBA00049288"/>
    </source>
</evidence>
<dbReference type="PRINTS" id="PR00143">
    <property type="entry name" value="CITRTSNTHASE"/>
</dbReference>
<comment type="catalytic activity">
    <reaction evidence="5 6">
        <text>oxaloacetate + acetyl-CoA + H2O = citrate + CoA + H(+)</text>
        <dbReference type="Rhea" id="RHEA:16845"/>
        <dbReference type="ChEBI" id="CHEBI:15377"/>
        <dbReference type="ChEBI" id="CHEBI:15378"/>
        <dbReference type="ChEBI" id="CHEBI:16452"/>
        <dbReference type="ChEBI" id="CHEBI:16947"/>
        <dbReference type="ChEBI" id="CHEBI:57287"/>
        <dbReference type="ChEBI" id="CHEBI:57288"/>
        <dbReference type="EC" id="2.3.3.16"/>
    </reaction>
</comment>
<dbReference type="InterPro" id="IPR016142">
    <property type="entry name" value="Citrate_synth-like_lrg_a-sub"/>
</dbReference>
<keyword evidence="11" id="KW-1185">Reference proteome</keyword>
<keyword evidence="3" id="KW-0816">Tricarboxylic acid cycle</keyword>
<comment type="caution">
    <text evidence="10">The sequence shown here is derived from an EMBL/GenBank/DDBJ whole genome shotgun (WGS) entry which is preliminary data.</text>
</comment>
<dbReference type="EC" id="2.3.3.16" evidence="6"/>
<keyword evidence="9" id="KW-0812">Transmembrane</keyword>
<dbReference type="GO" id="GO:0036440">
    <property type="term" value="F:citrate synthase activity"/>
    <property type="evidence" value="ECO:0007669"/>
    <property type="project" value="UniProtKB-EC"/>
</dbReference>
<comment type="similarity">
    <text evidence="2 6 8">Belongs to the citrate synthase family.</text>
</comment>
<evidence type="ECO:0000256" key="7">
    <source>
        <dbReference type="PIRSR" id="PIRSR001369-1"/>
    </source>
</evidence>
<dbReference type="SUPFAM" id="SSF48256">
    <property type="entry name" value="Citrate synthase"/>
    <property type="match status" value="1"/>
</dbReference>
<dbReference type="InterPro" id="IPR024176">
    <property type="entry name" value="Citrate_synthase_bac-typ"/>
</dbReference>
<evidence type="ECO:0000313" key="10">
    <source>
        <dbReference type="EMBL" id="MUN29012.1"/>
    </source>
</evidence>
<dbReference type="PANTHER" id="PTHR11739">
    <property type="entry name" value="CITRATE SYNTHASE"/>
    <property type="match status" value="1"/>
</dbReference>
<dbReference type="GO" id="GO:0005975">
    <property type="term" value="P:carbohydrate metabolic process"/>
    <property type="evidence" value="ECO:0007669"/>
    <property type="project" value="TreeGrafter"/>
</dbReference>
<dbReference type="PIRSF" id="PIRSF001369">
    <property type="entry name" value="Citrate_synth"/>
    <property type="match status" value="1"/>
</dbReference>
<dbReference type="GO" id="GO:0006099">
    <property type="term" value="P:tricarboxylic acid cycle"/>
    <property type="evidence" value="ECO:0007669"/>
    <property type="project" value="UniProtKB-UniPathway"/>
</dbReference>
<feature type="active site" evidence="7">
    <location>
        <position position="255"/>
    </location>
</feature>
<dbReference type="InterPro" id="IPR054926">
    <property type="entry name" value="Cit_synThplmales"/>
</dbReference>
<dbReference type="InterPro" id="IPR036969">
    <property type="entry name" value="Citrate_synthase_sf"/>
</dbReference>
<dbReference type="AlphaFoldDB" id="A0A6A9QVB8"/>
<sequence length="378" mass="43016">MQVSRGLEDVIIKTTSLTFIDGEKGILRYRGYDIQDLVKASYEELIYLMLYGELPNKEELEKVKGIINESYEVPESVINVLFSLGRSCDPLGMMETAFGAMASIYDPKWDRNTDKETALKIIAKASTITCNIMRSKEGLKPRTPEPSESYAKSFLRSTFDREPRADEIRAMNASLILYTDHEVPASTTAGLVTASTLSDMYSCIVSALSALKGPLHGGAAEGAFKQFQEIGSPDKVEEWFSETMKEKKRIMGFGHRVYKTYDPRARIFKELADSLSSKNPKAREYYVIASKLEEVGLRELHERKLYPNTDFYSGIVFYSIGFPVYMFTPLFALARMLGWTSHFIEYVEEQHRLIRPRAAYVGPDRRAFKPIEERSKKV</sequence>
<dbReference type="PROSITE" id="PS00480">
    <property type="entry name" value="CITRATE_SYNTHASE"/>
    <property type="match status" value="1"/>
</dbReference>
<dbReference type="Pfam" id="PF00285">
    <property type="entry name" value="Citrate_synt"/>
    <property type="match status" value="1"/>
</dbReference>
<organism evidence="10 11">
    <name type="scientific">Sulfuracidifex metallicus DSM 6482 = JCM 9184</name>
    <dbReference type="NCBI Taxonomy" id="523847"/>
    <lineage>
        <taxon>Archaea</taxon>
        <taxon>Thermoproteota</taxon>
        <taxon>Thermoprotei</taxon>
        <taxon>Sulfolobales</taxon>
        <taxon>Sulfolobaceae</taxon>
        <taxon>Sulfuracidifex</taxon>
    </lineage>
</organism>
<dbReference type="Gene3D" id="1.10.580.10">
    <property type="entry name" value="Citrate Synthase, domain 1"/>
    <property type="match status" value="1"/>
</dbReference>
<dbReference type="InterPro" id="IPR019810">
    <property type="entry name" value="Citrate_synthase_AS"/>
</dbReference>
<accession>A0A6A9QVB8</accession>
<keyword evidence="9" id="KW-1133">Transmembrane helix</keyword>
<dbReference type="NCBIfam" id="NF041157">
    <property type="entry name" value="Cit_synThplmales"/>
    <property type="match status" value="1"/>
</dbReference>
<evidence type="ECO:0000256" key="6">
    <source>
        <dbReference type="PIRNR" id="PIRNR001369"/>
    </source>
</evidence>
<feature type="active site" evidence="7">
    <location>
        <position position="310"/>
    </location>
</feature>
<dbReference type="UniPathway" id="UPA00223"/>
<dbReference type="RefSeq" id="WP_054838904.1">
    <property type="nucleotide sequence ID" value="NZ_BBBY01000024.1"/>
</dbReference>
<dbReference type="Gene3D" id="1.10.230.10">
    <property type="entry name" value="Cytochrome P450-Terp, domain 2"/>
    <property type="match status" value="1"/>
</dbReference>
<evidence type="ECO:0000256" key="2">
    <source>
        <dbReference type="ARBA" id="ARBA00010566"/>
    </source>
</evidence>
<evidence type="ECO:0000256" key="3">
    <source>
        <dbReference type="ARBA" id="ARBA00022532"/>
    </source>
</evidence>
<protein>
    <recommendedName>
        <fullName evidence="6 8">Citrate synthase</fullName>
        <ecNumber evidence="6">2.3.3.16</ecNumber>
    </recommendedName>
</protein>
<evidence type="ECO:0000256" key="4">
    <source>
        <dbReference type="ARBA" id="ARBA00022679"/>
    </source>
</evidence>
<dbReference type="Proteomes" id="UP000470772">
    <property type="component" value="Unassembled WGS sequence"/>
</dbReference>